<accession>A0AAD5SBP0</accession>
<reference evidence="2" key="1">
    <citation type="submission" date="2020-05" db="EMBL/GenBank/DDBJ databases">
        <title>Phylogenomic resolution of chytrid fungi.</title>
        <authorList>
            <person name="Stajich J.E."/>
            <person name="Amses K."/>
            <person name="Simmons R."/>
            <person name="Seto K."/>
            <person name="Myers J."/>
            <person name="Bonds A."/>
            <person name="Quandt C.A."/>
            <person name="Barry K."/>
            <person name="Liu P."/>
            <person name="Grigoriev I."/>
            <person name="Longcore J.E."/>
            <person name="James T.Y."/>
        </authorList>
    </citation>
    <scope>NUCLEOTIDE SEQUENCE</scope>
    <source>
        <strain evidence="2">JEL0318</strain>
    </source>
</reference>
<name>A0AAD5SBP0_9FUNG</name>
<feature type="region of interest" description="Disordered" evidence="1">
    <location>
        <begin position="82"/>
        <end position="129"/>
    </location>
</feature>
<gene>
    <name evidence="2" type="ORF">HK097_007465</name>
</gene>
<feature type="region of interest" description="Disordered" evidence="1">
    <location>
        <begin position="496"/>
        <end position="532"/>
    </location>
</feature>
<feature type="compositionally biased region" description="Pro residues" evidence="1">
    <location>
        <begin position="504"/>
        <end position="513"/>
    </location>
</feature>
<dbReference type="AlphaFoldDB" id="A0AAD5SBP0"/>
<evidence type="ECO:0000256" key="1">
    <source>
        <dbReference type="SAM" id="MobiDB-lite"/>
    </source>
</evidence>
<evidence type="ECO:0000313" key="2">
    <source>
        <dbReference type="EMBL" id="KAJ3051501.1"/>
    </source>
</evidence>
<feature type="region of interest" description="Disordered" evidence="1">
    <location>
        <begin position="350"/>
        <end position="378"/>
    </location>
</feature>
<feature type="compositionally biased region" description="Polar residues" evidence="1">
    <location>
        <begin position="39"/>
        <end position="48"/>
    </location>
</feature>
<feature type="compositionally biased region" description="Low complexity" evidence="1">
    <location>
        <begin position="205"/>
        <end position="221"/>
    </location>
</feature>
<feature type="region of interest" description="Disordered" evidence="1">
    <location>
        <begin position="1"/>
        <end position="57"/>
    </location>
</feature>
<proteinExistence type="predicted"/>
<feature type="compositionally biased region" description="Basic and acidic residues" evidence="1">
    <location>
        <begin position="101"/>
        <end position="120"/>
    </location>
</feature>
<organism evidence="2 3">
    <name type="scientific">Rhizophlyctis rosea</name>
    <dbReference type="NCBI Taxonomy" id="64517"/>
    <lineage>
        <taxon>Eukaryota</taxon>
        <taxon>Fungi</taxon>
        <taxon>Fungi incertae sedis</taxon>
        <taxon>Chytridiomycota</taxon>
        <taxon>Chytridiomycota incertae sedis</taxon>
        <taxon>Chytridiomycetes</taxon>
        <taxon>Rhizophlyctidales</taxon>
        <taxon>Rhizophlyctidaceae</taxon>
        <taxon>Rhizophlyctis</taxon>
    </lineage>
</organism>
<evidence type="ECO:0000313" key="3">
    <source>
        <dbReference type="Proteomes" id="UP001212841"/>
    </source>
</evidence>
<dbReference type="EMBL" id="JADGJD010000388">
    <property type="protein sequence ID" value="KAJ3051501.1"/>
    <property type="molecule type" value="Genomic_DNA"/>
</dbReference>
<feature type="compositionally biased region" description="Polar residues" evidence="1">
    <location>
        <begin position="19"/>
        <end position="28"/>
    </location>
</feature>
<sequence length="667" mass="70737">MSLWPAKSGAGPLKGRPFTKTNATTTEQFMKGLLDSAARSASPSPNTTQRDKKVIPDVQPAATIPKAPTEPKTVQTVADWPTASTVPTPAELCVQPIQSTTEDRKDIVETAPPEKDRKMEGNNLSKVFEPNLPKEEVKVTEMARVAPVSFKIQPLKNKKMAAKWPTKPKDPAAELNKLYEQRRAKEEAVDRPAPAKTEPNPRPLATSATVAPAEPTPAAASPAPPLTNGANGGTGHSERSDESDTMVVIDCRPHGKLTKRVSHALKGMRTNEIASSQWPAAARSSAALRACAELGLDDTDESAVNGGNGKLEISEDAEKETSLDTGLLGAQVQDQANDSGHAEIFTKVSGHQDAQPNGVTSAVPSGIQNHHTTDVRSPESALADIEIDFRSFKAAGASAWNTPPSAKSRLAPESTFKATGGEQRERVPRGGMVQSSPMADGAWAPLERIGSESPDQGLPFRTAPVPKRLNPDAPSFEFGVSTPPTVAPRVSQLPMANAATRTPPAAPPAPPKPLQTNLPETNGAPESISPSEDMDAHIDLRRGNQGPPKPPAPALAMVAPPSPHPPTNVGAGAKLPPFSQKMIARGAILMEVNITLPNKTTAIFHIFQNDDVYEVVSTWCKEHHQEAHLAVIHNYVAKTILSHIHSSLPSRTARPTTRTASAAAAAV</sequence>
<dbReference type="Proteomes" id="UP001212841">
    <property type="component" value="Unassembled WGS sequence"/>
</dbReference>
<comment type="caution">
    <text evidence="2">The sequence shown here is derived from an EMBL/GenBank/DDBJ whole genome shotgun (WGS) entry which is preliminary data.</text>
</comment>
<feature type="compositionally biased region" description="Polar residues" evidence="1">
    <location>
        <begin position="352"/>
        <end position="370"/>
    </location>
</feature>
<feature type="region of interest" description="Disordered" evidence="1">
    <location>
        <begin position="183"/>
        <end position="247"/>
    </location>
</feature>
<keyword evidence="3" id="KW-1185">Reference proteome</keyword>
<protein>
    <submittedName>
        <fullName evidence="2">Uncharacterized protein</fullName>
    </submittedName>
</protein>
<feature type="region of interest" description="Disordered" evidence="1">
    <location>
        <begin position="399"/>
        <end position="437"/>
    </location>
</feature>